<sequence>MIRTSSDPFPLVLSGKIPM</sequence>
<name>A0A0E9WLB3_ANGAN</name>
<organism evidence="1">
    <name type="scientific">Anguilla anguilla</name>
    <name type="common">European freshwater eel</name>
    <name type="synonym">Muraena anguilla</name>
    <dbReference type="NCBI Taxonomy" id="7936"/>
    <lineage>
        <taxon>Eukaryota</taxon>
        <taxon>Metazoa</taxon>
        <taxon>Chordata</taxon>
        <taxon>Craniata</taxon>
        <taxon>Vertebrata</taxon>
        <taxon>Euteleostomi</taxon>
        <taxon>Actinopterygii</taxon>
        <taxon>Neopterygii</taxon>
        <taxon>Teleostei</taxon>
        <taxon>Anguilliformes</taxon>
        <taxon>Anguillidae</taxon>
        <taxon>Anguilla</taxon>
    </lineage>
</organism>
<dbReference type="AlphaFoldDB" id="A0A0E9WLB3"/>
<proteinExistence type="predicted"/>
<dbReference type="EMBL" id="GBXM01018217">
    <property type="protein sequence ID" value="JAH90360.1"/>
    <property type="molecule type" value="Transcribed_RNA"/>
</dbReference>
<reference evidence="1" key="2">
    <citation type="journal article" date="2015" name="Fish Shellfish Immunol.">
        <title>Early steps in the European eel (Anguilla anguilla)-Vibrio vulnificus interaction in the gills: Role of the RtxA13 toxin.</title>
        <authorList>
            <person name="Callol A."/>
            <person name="Pajuelo D."/>
            <person name="Ebbesson L."/>
            <person name="Teles M."/>
            <person name="MacKenzie S."/>
            <person name="Amaro C."/>
        </authorList>
    </citation>
    <scope>NUCLEOTIDE SEQUENCE</scope>
</reference>
<protein>
    <submittedName>
        <fullName evidence="1">Uncharacterized protein</fullName>
    </submittedName>
</protein>
<evidence type="ECO:0000313" key="1">
    <source>
        <dbReference type="EMBL" id="JAH90360.1"/>
    </source>
</evidence>
<reference evidence="1" key="1">
    <citation type="submission" date="2014-11" db="EMBL/GenBank/DDBJ databases">
        <authorList>
            <person name="Amaro Gonzalez C."/>
        </authorList>
    </citation>
    <scope>NUCLEOTIDE SEQUENCE</scope>
</reference>
<accession>A0A0E9WLB3</accession>